<name>A0A9Q3HXD1_9BASI</name>
<evidence type="ECO:0000256" key="1">
    <source>
        <dbReference type="SAM" id="MobiDB-lite"/>
    </source>
</evidence>
<keyword evidence="3" id="KW-1185">Reference proteome</keyword>
<gene>
    <name evidence="2" type="ORF">O181_061291</name>
</gene>
<organism evidence="2 3">
    <name type="scientific">Austropuccinia psidii MF-1</name>
    <dbReference type="NCBI Taxonomy" id="1389203"/>
    <lineage>
        <taxon>Eukaryota</taxon>
        <taxon>Fungi</taxon>
        <taxon>Dikarya</taxon>
        <taxon>Basidiomycota</taxon>
        <taxon>Pucciniomycotina</taxon>
        <taxon>Pucciniomycetes</taxon>
        <taxon>Pucciniales</taxon>
        <taxon>Sphaerophragmiaceae</taxon>
        <taxon>Austropuccinia</taxon>
    </lineage>
</organism>
<evidence type="ECO:0000313" key="3">
    <source>
        <dbReference type="Proteomes" id="UP000765509"/>
    </source>
</evidence>
<feature type="region of interest" description="Disordered" evidence="1">
    <location>
        <begin position="28"/>
        <end position="104"/>
    </location>
</feature>
<sequence length="104" mass="11721">MAPKGKTLQSQDPIKDCDEIYASLPLVHKEEVTGRHHPYASKPRTAHASSSRENIVDDEDENMSPNHSETNDEPRRDHLTAHEEGTQSKWGVHPHSNAPFPEYA</sequence>
<dbReference type="AlphaFoldDB" id="A0A9Q3HXD1"/>
<dbReference type="Proteomes" id="UP000765509">
    <property type="component" value="Unassembled WGS sequence"/>
</dbReference>
<accession>A0A9Q3HXD1</accession>
<evidence type="ECO:0000313" key="2">
    <source>
        <dbReference type="EMBL" id="MBW0521576.1"/>
    </source>
</evidence>
<protein>
    <submittedName>
        <fullName evidence="2">Uncharacterized protein</fullName>
    </submittedName>
</protein>
<feature type="compositionally biased region" description="Basic and acidic residues" evidence="1">
    <location>
        <begin position="69"/>
        <end position="86"/>
    </location>
</feature>
<reference evidence="2" key="1">
    <citation type="submission" date="2021-03" db="EMBL/GenBank/DDBJ databases">
        <title>Draft genome sequence of rust myrtle Austropuccinia psidii MF-1, a brazilian biotype.</title>
        <authorList>
            <person name="Quecine M.C."/>
            <person name="Pachon D.M.R."/>
            <person name="Bonatelli M.L."/>
            <person name="Correr F.H."/>
            <person name="Franceschini L.M."/>
            <person name="Leite T.F."/>
            <person name="Margarido G.R.A."/>
            <person name="Almeida C.A."/>
            <person name="Ferrarezi J.A."/>
            <person name="Labate C.A."/>
        </authorList>
    </citation>
    <scope>NUCLEOTIDE SEQUENCE</scope>
    <source>
        <strain evidence="2">MF-1</strain>
    </source>
</reference>
<proteinExistence type="predicted"/>
<comment type="caution">
    <text evidence="2">The sequence shown here is derived from an EMBL/GenBank/DDBJ whole genome shotgun (WGS) entry which is preliminary data.</text>
</comment>
<dbReference type="EMBL" id="AVOT02028932">
    <property type="protein sequence ID" value="MBW0521576.1"/>
    <property type="molecule type" value="Genomic_DNA"/>
</dbReference>